<organism evidence="1 2">
    <name type="scientific">Bacillus thuringiensis</name>
    <dbReference type="NCBI Taxonomy" id="1428"/>
    <lineage>
        <taxon>Bacteria</taxon>
        <taxon>Bacillati</taxon>
        <taxon>Bacillota</taxon>
        <taxon>Bacilli</taxon>
        <taxon>Bacillales</taxon>
        <taxon>Bacillaceae</taxon>
        <taxon>Bacillus</taxon>
        <taxon>Bacillus cereus group</taxon>
    </lineage>
</organism>
<dbReference type="RefSeq" id="WP_098392863.1">
    <property type="nucleotide sequence ID" value="NZ_NTVZ01000052.1"/>
</dbReference>
<proteinExistence type="predicted"/>
<reference evidence="1 2" key="1">
    <citation type="submission" date="2017-09" db="EMBL/GenBank/DDBJ databases">
        <title>Large-scale bioinformatics analysis of Bacillus genomes uncovers conserved roles of natural products in bacterial physiology.</title>
        <authorList>
            <consortium name="Agbiome Team Llc"/>
            <person name="Bleich R.M."/>
            <person name="Grubbs K.J."/>
            <person name="Santa Maria K.C."/>
            <person name="Allen S.E."/>
            <person name="Farag S."/>
            <person name="Shank E.A."/>
            <person name="Bowers A."/>
        </authorList>
    </citation>
    <scope>NUCLEOTIDE SEQUENCE [LARGE SCALE GENOMIC DNA]</scope>
    <source>
        <strain evidence="1 2">AFS065400</strain>
    </source>
</reference>
<dbReference type="EMBL" id="NVCO01000007">
    <property type="protein sequence ID" value="PFT50810.1"/>
    <property type="molecule type" value="Genomic_DNA"/>
</dbReference>
<comment type="caution">
    <text evidence="1">The sequence shown here is derived from an EMBL/GenBank/DDBJ whole genome shotgun (WGS) entry which is preliminary data.</text>
</comment>
<name>A0A9X7AS02_BACTU</name>
<dbReference type="AlphaFoldDB" id="A0A9X7AS02"/>
<evidence type="ECO:0000313" key="1">
    <source>
        <dbReference type="EMBL" id="PFT50810.1"/>
    </source>
</evidence>
<gene>
    <name evidence="1" type="ORF">COK72_02045</name>
</gene>
<evidence type="ECO:0000313" key="2">
    <source>
        <dbReference type="Proteomes" id="UP000226106"/>
    </source>
</evidence>
<protein>
    <submittedName>
        <fullName evidence="1">Uncharacterized protein</fullName>
    </submittedName>
</protein>
<accession>A0A9X7AS02</accession>
<sequence length="60" mass="6747">MKLKVNDEVVIIDENGNKLAEGVIANINDFREPSMKYAVDVDGYEDVLFFGESQLTPINK</sequence>
<dbReference type="Proteomes" id="UP000226106">
    <property type="component" value="Unassembled WGS sequence"/>
</dbReference>